<organism evidence="8 9">
    <name type="scientific">Priapulus caudatus</name>
    <name type="common">Priapulid worm</name>
    <dbReference type="NCBI Taxonomy" id="37621"/>
    <lineage>
        <taxon>Eukaryota</taxon>
        <taxon>Metazoa</taxon>
        <taxon>Ecdysozoa</taxon>
        <taxon>Scalidophora</taxon>
        <taxon>Priapulida</taxon>
        <taxon>Priapulimorpha</taxon>
        <taxon>Priapulimorphida</taxon>
        <taxon>Priapulidae</taxon>
        <taxon>Priapulus</taxon>
    </lineage>
</organism>
<feature type="signal peptide" evidence="7">
    <location>
        <begin position="1"/>
        <end position="18"/>
    </location>
</feature>
<keyword evidence="5 6" id="KW-0472">Membrane</keyword>
<dbReference type="Proteomes" id="UP000695022">
    <property type="component" value="Unplaced"/>
</dbReference>
<evidence type="ECO:0000256" key="6">
    <source>
        <dbReference type="SAM" id="Phobius"/>
    </source>
</evidence>
<proteinExistence type="inferred from homology"/>
<keyword evidence="7" id="KW-0732">Signal</keyword>
<comment type="subcellular location">
    <subcellularLocation>
        <location evidence="1">Membrane</location>
        <topology evidence="1">Multi-pass membrane protein</topology>
    </subcellularLocation>
</comment>
<feature type="transmembrane region" description="Helical" evidence="6">
    <location>
        <begin position="202"/>
        <end position="227"/>
    </location>
</feature>
<evidence type="ECO:0000256" key="7">
    <source>
        <dbReference type="SAM" id="SignalP"/>
    </source>
</evidence>
<feature type="chain" id="PRO_5046415702" evidence="7">
    <location>
        <begin position="19"/>
        <end position="460"/>
    </location>
</feature>
<keyword evidence="3 6" id="KW-0812">Transmembrane</keyword>
<reference evidence="9" key="1">
    <citation type="submission" date="2025-08" db="UniProtKB">
        <authorList>
            <consortium name="RefSeq"/>
        </authorList>
    </citation>
    <scope>IDENTIFICATION</scope>
</reference>
<dbReference type="RefSeq" id="XP_014668500.1">
    <property type="nucleotide sequence ID" value="XM_014813014.1"/>
</dbReference>
<feature type="transmembrane region" description="Helical" evidence="6">
    <location>
        <begin position="389"/>
        <end position="411"/>
    </location>
</feature>
<sequence>MCLGLGCLLGTCCGSAAASLCCGCCPNCKNSTSSRIMYAVILLIGSFVACLMLIPGLQDQLAKIPALCEGSEEGINDALGTLGHEGLVDCSKLAGYRAVYRICFSLTCFFFLFAVIMINVKHSKDPRSSIQNGFWFFKILMIIGICVGAFFIPYGPFSDVWMWFGMIGGFLFILIQLVMIVDFAHGWAEKWVGNMEDGGGKGWYVALLIVTFFCYAGVIAFVVLLYIYYGGSGCGLNKFFISLNLILCVGISVMAILPKVQEAQPRSGLLQASIISLYIIYLTWSAMTNQPDAKCNPSLTEIFTPGQATSDEYFGFDAQSIVGLLVWFGCVLYSSIRSSATGQMTKLTGSTEKVLLEDESDLYGSVGESPSQEDPEGAKVWDNEKESVAYSYSFLHVMFCLASLYIMMTLTNWYKPGDASLDSLYSNAASMWIKIVSSWLCAALYVWTLVAPIMLTNREF</sequence>
<evidence type="ECO:0000256" key="4">
    <source>
        <dbReference type="ARBA" id="ARBA00022989"/>
    </source>
</evidence>
<evidence type="ECO:0000313" key="9">
    <source>
        <dbReference type="RefSeq" id="XP_014668500.1"/>
    </source>
</evidence>
<name>A0ABM1E8H9_PRICU</name>
<feature type="transmembrane region" description="Helical" evidence="6">
    <location>
        <begin position="98"/>
        <end position="120"/>
    </location>
</feature>
<dbReference type="GeneID" id="106809803"/>
<feature type="transmembrane region" description="Helical" evidence="6">
    <location>
        <begin position="239"/>
        <end position="257"/>
    </location>
</feature>
<dbReference type="InterPro" id="IPR005016">
    <property type="entry name" value="TDE1/TMS"/>
</dbReference>
<evidence type="ECO:0000256" key="2">
    <source>
        <dbReference type="ARBA" id="ARBA00006665"/>
    </source>
</evidence>
<keyword evidence="4 6" id="KW-1133">Transmembrane helix</keyword>
<feature type="transmembrane region" description="Helical" evidence="6">
    <location>
        <begin position="132"/>
        <end position="154"/>
    </location>
</feature>
<feature type="transmembrane region" description="Helical" evidence="6">
    <location>
        <begin position="318"/>
        <end position="336"/>
    </location>
</feature>
<evidence type="ECO:0000313" key="8">
    <source>
        <dbReference type="Proteomes" id="UP000695022"/>
    </source>
</evidence>
<evidence type="ECO:0000256" key="5">
    <source>
        <dbReference type="ARBA" id="ARBA00023136"/>
    </source>
</evidence>
<feature type="transmembrane region" description="Helical" evidence="6">
    <location>
        <begin position="36"/>
        <end position="57"/>
    </location>
</feature>
<dbReference type="Pfam" id="PF03348">
    <property type="entry name" value="Serinc"/>
    <property type="match status" value="1"/>
</dbReference>
<evidence type="ECO:0000256" key="1">
    <source>
        <dbReference type="ARBA" id="ARBA00004141"/>
    </source>
</evidence>
<feature type="transmembrane region" description="Helical" evidence="6">
    <location>
        <begin position="431"/>
        <end position="455"/>
    </location>
</feature>
<feature type="transmembrane region" description="Helical" evidence="6">
    <location>
        <begin position="160"/>
        <end position="181"/>
    </location>
</feature>
<comment type="similarity">
    <text evidence="2">Belongs to the TDE1 family.</text>
</comment>
<gene>
    <name evidence="9" type="primary">LOC106809803</name>
</gene>
<evidence type="ECO:0000256" key="3">
    <source>
        <dbReference type="ARBA" id="ARBA00022692"/>
    </source>
</evidence>
<feature type="transmembrane region" description="Helical" evidence="6">
    <location>
        <begin position="269"/>
        <end position="287"/>
    </location>
</feature>
<protein>
    <submittedName>
        <fullName evidence="9">Probable serine incorporator isoform X1</fullName>
    </submittedName>
</protein>
<keyword evidence="8" id="KW-1185">Reference proteome</keyword>
<dbReference type="PANTHER" id="PTHR10383:SF9">
    <property type="entry name" value="SERINE INCORPORATOR, ISOFORM F"/>
    <property type="match status" value="1"/>
</dbReference>
<accession>A0ABM1E8H9</accession>
<dbReference type="PANTHER" id="PTHR10383">
    <property type="entry name" value="SERINE INCORPORATOR"/>
    <property type="match status" value="1"/>
</dbReference>